<evidence type="ECO:0000313" key="7">
    <source>
        <dbReference type="Proteomes" id="UP001370490"/>
    </source>
</evidence>
<accession>A0AAN8ZC52</accession>
<feature type="domain" description="Sulfotransferase" evidence="5">
    <location>
        <begin position="99"/>
        <end position="344"/>
    </location>
</feature>
<dbReference type="InterPro" id="IPR027417">
    <property type="entry name" value="P-loop_NTPase"/>
</dbReference>
<evidence type="ECO:0000256" key="1">
    <source>
        <dbReference type="ARBA" id="ARBA00005771"/>
    </source>
</evidence>
<feature type="compositionally biased region" description="Polar residues" evidence="4">
    <location>
        <begin position="35"/>
        <end position="44"/>
    </location>
</feature>
<dbReference type="AlphaFoldDB" id="A0AAN8ZC52"/>
<name>A0AAN8ZC52_9MAGN</name>
<proteinExistence type="inferred from homology"/>
<dbReference type="GO" id="GO:0008146">
    <property type="term" value="F:sulfotransferase activity"/>
    <property type="evidence" value="ECO:0007669"/>
    <property type="project" value="InterPro"/>
</dbReference>
<keyword evidence="2 3" id="KW-0808">Transferase</keyword>
<dbReference type="InterPro" id="IPR000863">
    <property type="entry name" value="Sulfotransferase_dom"/>
</dbReference>
<dbReference type="Proteomes" id="UP001370490">
    <property type="component" value="Unassembled WGS sequence"/>
</dbReference>
<dbReference type="Pfam" id="PF00685">
    <property type="entry name" value="Sulfotransfer_1"/>
    <property type="match status" value="1"/>
</dbReference>
<evidence type="ECO:0000256" key="4">
    <source>
        <dbReference type="SAM" id="MobiDB-lite"/>
    </source>
</evidence>
<organism evidence="6 7">
    <name type="scientific">Dillenia turbinata</name>
    <dbReference type="NCBI Taxonomy" id="194707"/>
    <lineage>
        <taxon>Eukaryota</taxon>
        <taxon>Viridiplantae</taxon>
        <taxon>Streptophyta</taxon>
        <taxon>Embryophyta</taxon>
        <taxon>Tracheophyta</taxon>
        <taxon>Spermatophyta</taxon>
        <taxon>Magnoliopsida</taxon>
        <taxon>eudicotyledons</taxon>
        <taxon>Gunneridae</taxon>
        <taxon>Pentapetalae</taxon>
        <taxon>Dilleniales</taxon>
        <taxon>Dilleniaceae</taxon>
        <taxon>Dillenia</taxon>
    </lineage>
</organism>
<evidence type="ECO:0000256" key="3">
    <source>
        <dbReference type="RuleBase" id="RU361155"/>
    </source>
</evidence>
<dbReference type="EC" id="2.8.2.-" evidence="3"/>
<evidence type="ECO:0000313" key="6">
    <source>
        <dbReference type="EMBL" id="KAK6929535.1"/>
    </source>
</evidence>
<sequence>MATSQPKTSVDDHDQTSMVTSQPKTSVDEVDHDQTSMATSQPKTSVDEVDQDQTKSSIAKLPKEKWWADTHLLQFKGFWLMPELVKAVEAIKTQFNPLPTDIILASFPKSGTTWLKALTFSILNLSNSSNQLVLTQKNPHEIIPFLEMETFGENPSRKVDDLNSPRIFNTHLPYPILSDKIKTSGCRIIYIRRNPADTFVSLWHFYNKILGTQVSLEQAFDEFCRGCVPGGPFFEHVLGYWQEREKKNIFLLKYEELKKDPTELVGKLADFLGCSLNFEEIQEVVSKCSFDKLRMSNGNRDEADDNIHWTGASFDSFFRQGVVGDSKNYLTTEMVQKLDLITNQMWDLEGLI</sequence>
<evidence type="ECO:0000259" key="5">
    <source>
        <dbReference type="Pfam" id="PF00685"/>
    </source>
</evidence>
<comment type="caution">
    <text evidence="6">The sequence shown here is derived from an EMBL/GenBank/DDBJ whole genome shotgun (WGS) entry which is preliminary data.</text>
</comment>
<protein>
    <recommendedName>
        <fullName evidence="3">Sulfotransferase</fullName>
        <ecNumber evidence="3">2.8.2.-</ecNumber>
    </recommendedName>
</protein>
<reference evidence="6 7" key="1">
    <citation type="submission" date="2023-12" db="EMBL/GenBank/DDBJ databases">
        <title>A high-quality genome assembly for Dillenia turbinata (Dilleniales).</title>
        <authorList>
            <person name="Chanderbali A."/>
        </authorList>
    </citation>
    <scope>NUCLEOTIDE SEQUENCE [LARGE SCALE GENOMIC DNA]</scope>
    <source>
        <strain evidence="6">LSX21</strain>
        <tissue evidence="6">Leaf</tissue>
    </source>
</reference>
<comment type="similarity">
    <text evidence="1 3">Belongs to the sulfotransferase 1 family.</text>
</comment>
<dbReference type="PANTHER" id="PTHR11783">
    <property type="entry name" value="SULFOTRANSFERASE SULT"/>
    <property type="match status" value="1"/>
</dbReference>
<dbReference type="Gene3D" id="3.40.50.300">
    <property type="entry name" value="P-loop containing nucleotide triphosphate hydrolases"/>
    <property type="match status" value="1"/>
</dbReference>
<dbReference type="SUPFAM" id="SSF52540">
    <property type="entry name" value="P-loop containing nucleoside triphosphate hydrolases"/>
    <property type="match status" value="1"/>
</dbReference>
<feature type="region of interest" description="Disordered" evidence="4">
    <location>
        <begin position="1"/>
        <end position="52"/>
    </location>
</feature>
<gene>
    <name evidence="6" type="ORF">RJ641_005740</name>
</gene>
<dbReference type="EMBL" id="JBAMMX010000013">
    <property type="protein sequence ID" value="KAK6929535.1"/>
    <property type="molecule type" value="Genomic_DNA"/>
</dbReference>
<feature type="compositionally biased region" description="Polar residues" evidence="4">
    <location>
        <begin position="16"/>
        <end position="25"/>
    </location>
</feature>
<keyword evidence="7" id="KW-1185">Reference proteome</keyword>
<evidence type="ECO:0000256" key="2">
    <source>
        <dbReference type="ARBA" id="ARBA00022679"/>
    </source>
</evidence>